<reference evidence="1 2" key="1">
    <citation type="journal article" date="2005" name="Nucleic Acids Res.">
        <title>Genomic blueprint of Hahella chejuensis, a marine microbe producing an algicidal agent.</title>
        <authorList>
            <person name="Jeong H."/>
            <person name="Yim J.H."/>
            <person name="Lee C."/>
            <person name="Choi S.-H."/>
            <person name="Park Y.K."/>
            <person name="Yoon S.H."/>
            <person name="Hur C.-G."/>
            <person name="Kang H.-Y."/>
            <person name="Kim D."/>
            <person name="Lee H.H."/>
            <person name="Park K.H."/>
            <person name="Park S.-H."/>
            <person name="Park H.-S."/>
            <person name="Lee H.K."/>
            <person name="Oh T.K."/>
            <person name="Kim J.F."/>
        </authorList>
    </citation>
    <scope>NUCLEOTIDE SEQUENCE [LARGE SCALE GENOMIC DNA]</scope>
    <source>
        <strain evidence="1 2">KCTC 2396</strain>
    </source>
</reference>
<dbReference type="AlphaFoldDB" id="Q2SFF9"/>
<evidence type="ECO:0000313" key="1">
    <source>
        <dbReference type="EMBL" id="ABC30615.1"/>
    </source>
</evidence>
<protein>
    <submittedName>
        <fullName evidence="1">Uncharacterized protein</fullName>
    </submittedName>
</protein>
<dbReference type="Proteomes" id="UP000000238">
    <property type="component" value="Chromosome"/>
</dbReference>
<evidence type="ECO:0000313" key="2">
    <source>
        <dbReference type="Proteomes" id="UP000000238"/>
    </source>
</evidence>
<name>Q2SFF9_HAHCH</name>
<sequence>MKNRHSQPRARLRSRLRARSFSERDIADQFQGLEVEFNDKVTLFPVQVERDAPPRRRRPMRNYLQ</sequence>
<dbReference type="RefSeq" id="WP_011397682.1">
    <property type="nucleotide sequence ID" value="NC_007645.1"/>
</dbReference>
<dbReference type="HOGENOM" id="CLU_2843753_0_0_6"/>
<dbReference type="KEGG" id="hch:HCH_03888"/>
<gene>
    <name evidence="1" type="ordered locus">HCH_03888</name>
</gene>
<dbReference type="EMBL" id="CP000155">
    <property type="protein sequence ID" value="ABC30615.1"/>
    <property type="molecule type" value="Genomic_DNA"/>
</dbReference>
<dbReference type="STRING" id="349521.HCH_03888"/>
<dbReference type="OrthoDB" id="9952936at2"/>
<keyword evidence="2" id="KW-1185">Reference proteome</keyword>
<organism evidence="1 2">
    <name type="scientific">Hahella chejuensis (strain KCTC 2396)</name>
    <dbReference type="NCBI Taxonomy" id="349521"/>
    <lineage>
        <taxon>Bacteria</taxon>
        <taxon>Pseudomonadati</taxon>
        <taxon>Pseudomonadota</taxon>
        <taxon>Gammaproteobacteria</taxon>
        <taxon>Oceanospirillales</taxon>
        <taxon>Hahellaceae</taxon>
        <taxon>Hahella</taxon>
    </lineage>
</organism>
<proteinExistence type="predicted"/>
<accession>Q2SFF9</accession>